<proteinExistence type="predicted"/>
<protein>
    <submittedName>
        <fullName evidence="1">Uncharacterized protein</fullName>
    </submittedName>
</protein>
<reference evidence="1" key="1">
    <citation type="submission" date="2018-05" db="EMBL/GenBank/DDBJ databases">
        <authorList>
            <person name="Lanie J.A."/>
            <person name="Ng W.-L."/>
            <person name="Kazmierczak K.M."/>
            <person name="Andrzejewski T.M."/>
            <person name="Davidsen T.M."/>
            <person name="Wayne K.J."/>
            <person name="Tettelin H."/>
            <person name="Glass J.I."/>
            <person name="Rusch D."/>
            <person name="Podicherti R."/>
            <person name="Tsui H.-C.T."/>
            <person name="Winkler M.E."/>
        </authorList>
    </citation>
    <scope>NUCLEOTIDE SEQUENCE</scope>
</reference>
<sequence length="22" mass="2406">MGDPLGDLDRAIEIRAQVVTHV</sequence>
<name>A0A381WHS4_9ZZZZ</name>
<gene>
    <name evidence="1" type="ORF">METZ01_LOCUS104920</name>
</gene>
<evidence type="ECO:0000313" key="1">
    <source>
        <dbReference type="EMBL" id="SVA52066.1"/>
    </source>
</evidence>
<dbReference type="EMBL" id="UINC01011856">
    <property type="protein sequence ID" value="SVA52066.1"/>
    <property type="molecule type" value="Genomic_DNA"/>
</dbReference>
<organism evidence="1">
    <name type="scientific">marine metagenome</name>
    <dbReference type="NCBI Taxonomy" id="408172"/>
    <lineage>
        <taxon>unclassified sequences</taxon>
        <taxon>metagenomes</taxon>
        <taxon>ecological metagenomes</taxon>
    </lineage>
</organism>
<accession>A0A381WHS4</accession>
<dbReference type="AlphaFoldDB" id="A0A381WHS4"/>